<dbReference type="EMBL" id="CP034301">
    <property type="protein sequence ID" value="QHH13062.1"/>
    <property type="molecule type" value="Genomic_DNA"/>
</dbReference>
<feature type="region of interest" description="Disordered" evidence="2">
    <location>
        <begin position="278"/>
        <end position="316"/>
    </location>
</feature>
<geneLocation type="plasmid" evidence="6">
    <name>pvpsd2016-2</name>
</geneLocation>
<evidence type="ECO:0000313" key="6">
    <source>
        <dbReference type="Proteomes" id="UP000464718"/>
    </source>
</evidence>
<gene>
    <name evidence="5" type="ORF">EHC69_27780</name>
    <name evidence="4" type="ORF">pVPH1_0149</name>
</gene>
<protein>
    <submittedName>
        <fullName evidence="5">DNA-binding protein</fullName>
    </submittedName>
</protein>
<organism evidence="4">
    <name type="scientific">Vibrio parahaemolyticus</name>
    <dbReference type="NCBI Taxonomy" id="670"/>
    <lineage>
        <taxon>Bacteria</taxon>
        <taxon>Pseudomonadati</taxon>
        <taxon>Pseudomonadota</taxon>
        <taxon>Gammaproteobacteria</taxon>
        <taxon>Vibrionales</taxon>
        <taxon>Vibrionaceae</taxon>
        <taxon>Vibrio</taxon>
    </lineage>
</organism>
<dbReference type="GO" id="GO:0003677">
    <property type="term" value="F:DNA binding"/>
    <property type="evidence" value="ECO:0007669"/>
    <property type="project" value="UniProtKB-KW"/>
</dbReference>
<keyword evidence="4" id="KW-0614">Plasmid</keyword>
<sequence length="316" mass="35671">MIMEKRQQSPALTYSDVKGVCDRLHASGEKISGNRVIAELGRGSKGTALGFVRQWREELEASQAHLMESMGFSDAFADSFMKEMGRFQTAIESRFEETLRAAKSSEAEALSALADAESKIERLQFEVQKKEQLAQEHSEQHAAAKSSWTTTEQTLRDQLEEKSRVIVEHRTQIDRLTTDLAKAEMRLEDSSKLVEEAQSNREQLRSELKDIREKLTQAETQNATISAQNEALRESLKAEKESHQTTQDRVNHLQERLMQSEKGLGRLETISEALDTEKAAHAATSKAKSKLESDLNSERKAHISTKKKLSQLEVKD</sequence>
<evidence type="ECO:0000259" key="3">
    <source>
        <dbReference type="Pfam" id="PF11740"/>
    </source>
</evidence>
<accession>A0A0C5HD06</accession>
<dbReference type="InterPro" id="IPR021104">
    <property type="entry name" value="KfrA_DNA-bd_N"/>
</dbReference>
<dbReference type="EMBL" id="KP688397">
    <property type="protein sequence ID" value="AJP18321.1"/>
    <property type="molecule type" value="Genomic_DNA"/>
</dbReference>
<proteinExistence type="predicted"/>
<feature type="coiled-coil region" evidence="1">
    <location>
        <begin position="166"/>
        <end position="256"/>
    </location>
</feature>
<evidence type="ECO:0000313" key="5">
    <source>
        <dbReference type="EMBL" id="QHH13062.1"/>
    </source>
</evidence>
<dbReference type="Pfam" id="PF11740">
    <property type="entry name" value="KfrA_N"/>
    <property type="match status" value="1"/>
</dbReference>
<geneLocation type="plasmid" evidence="4">
    <name>pVPH1</name>
</geneLocation>
<keyword evidence="5" id="KW-0238">DNA-binding</keyword>
<feature type="domain" description="KfrA N-terminal DNA-binding" evidence="3">
    <location>
        <begin position="13"/>
        <end position="124"/>
    </location>
</feature>
<reference evidence="4" key="1">
    <citation type="journal article" date="2015" name="Antimicrob. Agents Chemother.">
        <title>Complete nucleotide sequence of a conjugative plasmid carrying bla(PER-1).</title>
        <authorList>
            <person name="Li R."/>
            <person name="Wong M.H."/>
            <person name="Zhou Y."/>
            <person name="Chan E.W."/>
            <person name="Chen S."/>
        </authorList>
    </citation>
    <scope>NUCLEOTIDE SEQUENCE</scope>
    <source>
        <strain evidence="4">V36</strain>
        <plasmid evidence="4">pVPH1</plasmid>
    </source>
</reference>
<feature type="compositionally biased region" description="Basic and acidic residues" evidence="2">
    <location>
        <begin position="289"/>
        <end position="301"/>
    </location>
</feature>
<evidence type="ECO:0000313" key="4">
    <source>
        <dbReference type="EMBL" id="AJP18321.1"/>
    </source>
</evidence>
<dbReference type="Proteomes" id="UP000464718">
    <property type="component" value="Plasmid pvpsd2016-2"/>
</dbReference>
<keyword evidence="1" id="KW-0175">Coiled coil</keyword>
<name>A0A0C5HD06_VIBPH</name>
<geneLocation type="plasmid" evidence="5">
    <name>pVPSD2016-2</name>
</geneLocation>
<reference evidence="5 6" key="2">
    <citation type="submission" date="2018-12" db="EMBL/GenBank/DDBJ databases">
        <title>Genomic insights into the evolutionary origins and pathogenicity of five Vibrio parahaemolyticus strains isolated from the shrimp with acute hepatopancreatic necrosis disease (AHPND).</title>
        <authorList>
            <person name="Yang Q."/>
            <person name="Dong X."/>
            <person name="Xie G."/>
            <person name="Fu S."/>
            <person name="Zou P."/>
            <person name="Sun J."/>
            <person name="Wang Y."/>
            <person name="Huang J."/>
        </authorList>
    </citation>
    <scope>NUCLEOTIDE SEQUENCE [LARGE SCALE GENOMIC DNA]</scope>
    <source>
        <strain evidence="5 6">20160303005-1</strain>
        <plasmid evidence="5">pVPSD2016-2</plasmid>
        <plasmid evidence="6">pvpsd2016-2</plasmid>
    </source>
</reference>
<dbReference type="AlphaFoldDB" id="A0A0C5HD06"/>
<evidence type="ECO:0000256" key="1">
    <source>
        <dbReference type="SAM" id="Coils"/>
    </source>
</evidence>
<evidence type="ECO:0000256" key="2">
    <source>
        <dbReference type="SAM" id="MobiDB-lite"/>
    </source>
</evidence>
<dbReference type="RefSeq" id="WP_032073031.1">
    <property type="nucleotide sequence ID" value="NZ_KP688397.1"/>
</dbReference>
<feature type="region of interest" description="Disordered" evidence="2">
    <location>
        <begin position="134"/>
        <end position="154"/>
    </location>
</feature>